<evidence type="ECO:0000256" key="1">
    <source>
        <dbReference type="SAM" id="Phobius"/>
    </source>
</evidence>
<gene>
    <name evidence="2" type="ORF">MNOR_LOCUS7786</name>
</gene>
<evidence type="ECO:0000313" key="3">
    <source>
        <dbReference type="Proteomes" id="UP001497623"/>
    </source>
</evidence>
<sequence>MEAFLEKIGEFGRYQRQMFLMLSLPTIIVSMQKLAWVFLGARVDHRCRIPGELDNATFILDDNIKNLSIPWDKERDDYSQCTMYSGVNIDDLEQTNKTEITQCNHWLYDRSEYQTSAVIDYDLVCNRAFLRATVQSVYMVGMLIGSYLFGYLSDR</sequence>
<keyword evidence="1" id="KW-0812">Transmembrane</keyword>
<proteinExistence type="predicted"/>
<keyword evidence="3" id="KW-1185">Reference proteome</keyword>
<evidence type="ECO:0000313" key="2">
    <source>
        <dbReference type="EMBL" id="CAL4069365.1"/>
    </source>
</evidence>
<accession>A0AAV2Q4V5</accession>
<feature type="transmembrane region" description="Helical" evidence="1">
    <location>
        <begin position="20"/>
        <end position="39"/>
    </location>
</feature>
<comment type="caution">
    <text evidence="2">The sequence shown here is derived from an EMBL/GenBank/DDBJ whole genome shotgun (WGS) entry which is preliminary data.</text>
</comment>
<keyword evidence="1" id="KW-0472">Membrane</keyword>
<dbReference type="AlphaFoldDB" id="A0AAV2Q4V5"/>
<dbReference type="EMBL" id="CAXKWB010003494">
    <property type="protein sequence ID" value="CAL4069365.1"/>
    <property type="molecule type" value="Genomic_DNA"/>
</dbReference>
<reference evidence="2 3" key="1">
    <citation type="submission" date="2024-05" db="EMBL/GenBank/DDBJ databases">
        <authorList>
            <person name="Wallberg A."/>
        </authorList>
    </citation>
    <scope>NUCLEOTIDE SEQUENCE [LARGE SCALE GENOMIC DNA]</scope>
</reference>
<name>A0AAV2Q4V5_MEGNR</name>
<feature type="non-terminal residue" evidence="2">
    <location>
        <position position="155"/>
    </location>
</feature>
<keyword evidence="1" id="KW-1133">Transmembrane helix</keyword>
<protein>
    <submittedName>
        <fullName evidence="2">Uncharacterized protein</fullName>
    </submittedName>
</protein>
<organism evidence="2 3">
    <name type="scientific">Meganyctiphanes norvegica</name>
    <name type="common">Northern krill</name>
    <name type="synonym">Thysanopoda norvegica</name>
    <dbReference type="NCBI Taxonomy" id="48144"/>
    <lineage>
        <taxon>Eukaryota</taxon>
        <taxon>Metazoa</taxon>
        <taxon>Ecdysozoa</taxon>
        <taxon>Arthropoda</taxon>
        <taxon>Crustacea</taxon>
        <taxon>Multicrustacea</taxon>
        <taxon>Malacostraca</taxon>
        <taxon>Eumalacostraca</taxon>
        <taxon>Eucarida</taxon>
        <taxon>Euphausiacea</taxon>
        <taxon>Euphausiidae</taxon>
        <taxon>Meganyctiphanes</taxon>
    </lineage>
</organism>
<feature type="transmembrane region" description="Helical" evidence="1">
    <location>
        <begin position="136"/>
        <end position="153"/>
    </location>
</feature>
<dbReference type="Proteomes" id="UP001497623">
    <property type="component" value="Unassembled WGS sequence"/>
</dbReference>